<evidence type="ECO:0000259" key="9">
    <source>
        <dbReference type="PROSITE" id="PS50928"/>
    </source>
</evidence>
<dbReference type="PANTHER" id="PTHR30450:SF1">
    <property type="entry name" value="D-METHIONINE TRANSPORT SYSTEM PERMEASE PROTEIN METI-RELATED"/>
    <property type="match status" value="1"/>
</dbReference>
<keyword evidence="7 8" id="KW-0472">Membrane</keyword>
<comment type="subcellular location">
    <subcellularLocation>
        <location evidence="1 8">Cell membrane</location>
        <topology evidence="1 8">Multi-pass membrane protein</topology>
    </subcellularLocation>
</comment>
<dbReference type="Proteomes" id="UP000658225">
    <property type="component" value="Unassembled WGS sequence"/>
</dbReference>
<proteinExistence type="inferred from homology"/>
<comment type="similarity">
    <text evidence="2">Belongs to the binding-protein-dependent transport system permease family. CysTW subfamily.</text>
</comment>
<name>A0A927MGP0_9BACL</name>
<feature type="transmembrane region" description="Helical" evidence="8">
    <location>
        <begin position="194"/>
        <end position="213"/>
    </location>
</feature>
<comment type="caution">
    <text evidence="10">The sequence shown here is derived from an EMBL/GenBank/DDBJ whole genome shotgun (WGS) entry which is preliminary data.</text>
</comment>
<evidence type="ECO:0000256" key="7">
    <source>
        <dbReference type="ARBA" id="ARBA00023136"/>
    </source>
</evidence>
<keyword evidence="5 8" id="KW-0812">Transmembrane</keyword>
<dbReference type="Gene3D" id="1.10.3720.10">
    <property type="entry name" value="MetI-like"/>
    <property type="match status" value="1"/>
</dbReference>
<accession>A0A927MGP0</accession>
<dbReference type="AlphaFoldDB" id="A0A927MGP0"/>
<dbReference type="InterPro" id="IPR000515">
    <property type="entry name" value="MetI-like"/>
</dbReference>
<keyword evidence="6 8" id="KW-1133">Transmembrane helix</keyword>
<keyword evidence="11" id="KW-1185">Reference proteome</keyword>
<dbReference type="GO" id="GO:0048473">
    <property type="term" value="P:D-methionine transmembrane transport"/>
    <property type="evidence" value="ECO:0007669"/>
    <property type="project" value="TreeGrafter"/>
</dbReference>
<protein>
    <submittedName>
        <fullName evidence="10">D-methionine transport system permease protein</fullName>
    </submittedName>
</protein>
<evidence type="ECO:0000313" key="10">
    <source>
        <dbReference type="EMBL" id="MBE1554288.1"/>
    </source>
</evidence>
<keyword evidence="4" id="KW-1003">Cell membrane</keyword>
<dbReference type="SUPFAM" id="SSF161098">
    <property type="entry name" value="MetI-like"/>
    <property type="match status" value="1"/>
</dbReference>
<dbReference type="EMBL" id="JADBEL010000005">
    <property type="protein sequence ID" value="MBE1554288.1"/>
    <property type="molecule type" value="Genomic_DNA"/>
</dbReference>
<gene>
    <name evidence="10" type="ORF">H4683_001363</name>
</gene>
<reference evidence="10" key="1">
    <citation type="submission" date="2020-10" db="EMBL/GenBank/DDBJ databases">
        <title>Genomic Encyclopedia of Type Strains, Phase IV (KMG-IV): sequencing the most valuable type-strain genomes for metagenomic binning, comparative biology and taxonomic classification.</title>
        <authorList>
            <person name="Goeker M."/>
        </authorList>
    </citation>
    <scope>NUCLEOTIDE SEQUENCE</scope>
    <source>
        <strain evidence="10">DSM 13886</strain>
    </source>
</reference>
<sequence>MGIDFQHVVELMPDITKAFGETLYMISISLAVALVFGLPLGILLFVTDKGLFLENIVVKSVLGFIVNMVRSIPYIILLVALIPLTKLIVGNPYGPAAASVSLSAAAIPFFARIVETSLREIDKGVIEAAIAVGATPWMIIKDVLFPEAKSSIIQGVTLTVISLVAYSAMAGVVGGGGIGDLAIRFGYYRYDNTIMIVTVVILIVFVQLIQFAGDWISKIIDKR</sequence>
<dbReference type="Pfam" id="PF00528">
    <property type="entry name" value="BPD_transp_1"/>
    <property type="match status" value="1"/>
</dbReference>
<feature type="transmembrane region" description="Helical" evidence="8">
    <location>
        <begin position="96"/>
        <end position="114"/>
    </location>
</feature>
<evidence type="ECO:0000256" key="1">
    <source>
        <dbReference type="ARBA" id="ARBA00004651"/>
    </source>
</evidence>
<dbReference type="InterPro" id="IPR051322">
    <property type="entry name" value="AA_ABC_Transporter_Permease"/>
</dbReference>
<dbReference type="RefSeq" id="WP_192598075.1">
    <property type="nucleotide sequence ID" value="NZ_JADBEL010000005.1"/>
</dbReference>
<feature type="transmembrane region" description="Helical" evidence="8">
    <location>
        <begin position="22"/>
        <end position="46"/>
    </location>
</feature>
<dbReference type="InterPro" id="IPR035906">
    <property type="entry name" value="MetI-like_sf"/>
</dbReference>
<dbReference type="CDD" id="cd06261">
    <property type="entry name" value="TM_PBP2"/>
    <property type="match status" value="1"/>
</dbReference>
<dbReference type="PROSITE" id="PS50928">
    <property type="entry name" value="ABC_TM1"/>
    <property type="match status" value="1"/>
</dbReference>
<dbReference type="FunFam" id="1.10.3720.10:FF:000002">
    <property type="entry name" value="D-methionine ABC transporter permease MetI"/>
    <property type="match status" value="1"/>
</dbReference>
<evidence type="ECO:0000313" key="11">
    <source>
        <dbReference type="Proteomes" id="UP000658225"/>
    </source>
</evidence>
<evidence type="ECO:0000256" key="8">
    <source>
        <dbReference type="RuleBase" id="RU363032"/>
    </source>
</evidence>
<feature type="domain" description="ABC transmembrane type-1" evidence="9">
    <location>
        <begin position="19"/>
        <end position="212"/>
    </location>
</feature>
<evidence type="ECO:0000256" key="6">
    <source>
        <dbReference type="ARBA" id="ARBA00022989"/>
    </source>
</evidence>
<feature type="transmembrane region" description="Helical" evidence="8">
    <location>
        <begin position="152"/>
        <end position="173"/>
    </location>
</feature>
<dbReference type="GO" id="GO:0005886">
    <property type="term" value="C:plasma membrane"/>
    <property type="evidence" value="ECO:0007669"/>
    <property type="project" value="UniProtKB-SubCell"/>
</dbReference>
<evidence type="ECO:0000256" key="2">
    <source>
        <dbReference type="ARBA" id="ARBA00007069"/>
    </source>
</evidence>
<keyword evidence="3 8" id="KW-0813">Transport</keyword>
<evidence type="ECO:0000256" key="4">
    <source>
        <dbReference type="ARBA" id="ARBA00022475"/>
    </source>
</evidence>
<dbReference type="PANTHER" id="PTHR30450">
    <property type="entry name" value="ABC TRANSPORTER PERMEASE"/>
    <property type="match status" value="1"/>
</dbReference>
<organism evidence="10 11">
    <name type="scientific">Sporosarcina limicola</name>
    <dbReference type="NCBI Taxonomy" id="34101"/>
    <lineage>
        <taxon>Bacteria</taxon>
        <taxon>Bacillati</taxon>
        <taxon>Bacillota</taxon>
        <taxon>Bacilli</taxon>
        <taxon>Bacillales</taxon>
        <taxon>Caryophanaceae</taxon>
        <taxon>Sporosarcina</taxon>
    </lineage>
</organism>
<evidence type="ECO:0000256" key="5">
    <source>
        <dbReference type="ARBA" id="ARBA00022692"/>
    </source>
</evidence>
<feature type="transmembrane region" description="Helical" evidence="8">
    <location>
        <begin position="58"/>
        <end position="84"/>
    </location>
</feature>
<evidence type="ECO:0000256" key="3">
    <source>
        <dbReference type="ARBA" id="ARBA00022448"/>
    </source>
</evidence>